<dbReference type="WBParaSite" id="TCNE_0001440601-mRNA-1">
    <property type="protein sequence ID" value="TCNE_0001440601-mRNA-1"/>
    <property type="gene ID" value="TCNE_0001440601"/>
</dbReference>
<reference evidence="1 2" key="2">
    <citation type="submission" date="2018-11" db="EMBL/GenBank/DDBJ databases">
        <authorList>
            <consortium name="Pathogen Informatics"/>
        </authorList>
    </citation>
    <scope>NUCLEOTIDE SEQUENCE [LARGE SCALE GENOMIC DNA]</scope>
</reference>
<dbReference type="AlphaFoldDB" id="A0A183V0Y6"/>
<keyword evidence="2" id="KW-1185">Reference proteome</keyword>
<gene>
    <name evidence="1" type="ORF">TCNE_LOCUS14406</name>
</gene>
<sequence>MFIGMRVIKIDTKYAMLFAELVQTIKEMFYSCNPQRNHIAAVFAYS</sequence>
<dbReference type="Proteomes" id="UP000050794">
    <property type="component" value="Unassembled WGS sequence"/>
</dbReference>
<evidence type="ECO:0000313" key="1">
    <source>
        <dbReference type="EMBL" id="VDM45727.1"/>
    </source>
</evidence>
<dbReference type="EMBL" id="UYWY01022236">
    <property type="protein sequence ID" value="VDM45727.1"/>
    <property type="molecule type" value="Genomic_DNA"/>
</dbReference>
<organism evidence="2 3">
    <name type="scientific">Toxocara canis</name>
    <name type="common">Canine roundworm</name>
    <dbReference type="NCBI Taxonomy" id="6265"/>
    <lineage>
        <taxon>Eukaryota</taxon>
        <taxon>Metazoa</taxon>
        <taxon>Ecdysozoa</taxon>
        <taxon>Nematoda</taxon>
        <taxon>Chromadorea</taxon>
        <taxon>Rhabditida</taxon>
        <taxon>Spirurina</taxon>
        <taxon>Ascaridomorpha</taxon>
        <taxon>Ascaridoidea</taxon>
        <taxon>Toxocaridae</taxon>
        <taxon>Toxocara</taxon>
    </lineage>
</organism>
<evidence type="ECO:0000313" key="2">
    <source>
        <dbReference type="Proteomes" id="UP000050794"/>
    </source>
</evidence>
<name>A0A183V0Y6_TOXCA</name>
<accession>A0A183V0Y6</accession>
<evidence type="ECO:0000313" key="3">
    <source>
        <dbReference type="WBParaSite" id="TCNE_0001440601-mRNA-1"/>
    </source>
</evidence>
<proteinExistence type="predicted"/>
<protein>
    <submittedName>
        <fullName evidence="3">Transposase</fullName>
    </submittedName>
</protein>
<reference evidence="3" key="1">
    <citation type="submission" date="2016-06" db="UniProtKB">
        <authorList>
            <consortium name="WormBaseParasite"/>
        </authorList>
    </citation>
    <scope>IDENTIFICATION</scope>
</reference>